<feature type="region of interest" description="Disordered" evidence="3">
    <location>
        <begin position="1085"/>
        <end position="1120"/>
    </location>
</feature>
<proteinExistence type="inferred from homology"/>
<comment type="caution">
    <text evidence="5">The sequence shown here is derived from an EMBL/GenBank/DDBJ whole genome shotgun (WGS) entry which is preliminary data.</text>
</comment>
<keyword evidence="6" id="KW-1185">Reference proteome</keyword>
<dbReference type="Proteomes" id="UP000751190">
    <property type="component" value="Unassembled WGS sequence"/>
</dbReference>
<feature type="compositionally biased region" description="Acidic residues" evidence="3">
    <location>
        <begin position="295"/>
        <end position="309"/>
    </location>
</feature>
<name>A0A8J5XPG1_DIALT</name>
<feature type="compositionally biased region" description="Low complexity" evidence="3">
    <location>
        <begin position="599"/>
        <end position="616"/>
    </location>
</feature>
<feature type="region of interest" description="Disordered" evidence="3">
    <location>
        <begin position="265"/>
        <end position="318"/>
    </location>
</feature>
<evidence type="ECO:0000256" key="1">
    <source>
        <dbReference type="ARBA" id="ARBA00006545"/>
    </source>
</evidence>
<keyword evidence="2" id="KW-0813">Transport</keyword>
<feature type="region of interest" description="Disordered" evidence="3">
    <location>
        <begin position="554"/>
        <end position="582"/>
    </location>
</feature>
<dbReference type="PANTHER" id="PTHR16166">
    <property type="entry name" value="VACUOLAR PROTEIN SORTING-ASSOCIATED PROTEIN VPS13"/>
    <property type="match status" value="1"/>
</dbReference>
<evidence type="ECO:0000313" key="5">
    <source>
        <dbReference type="EMBL" id="KAG8467624.1"/>
    </source>
</evidence>
<dbReference type="GO" id="GO:0045053">
    <property type="term" value="P:protein retention in Golgi apparatus"/>
    <property type="evidence" value="ECO:0007669"/>
    <property type="project" value="TreeGrafter"/>
</dbReference>
<sequence>MWSRAERLIADLLAKYLGAYIRDFAHQRLKVGVWSGHLQLEAFEITPDALEMLGLPLVVARSRIGRLSLHVPWSRLLSEPVRLVVEDIDIELRPKTRAELDGRQHERRERMRKRMRLDYAELVRYGVDGSGMRQPGGGSSAAGGSADASLLSHLSARLLGNARLTLKNVHVRYTHAGPAPFRCGLQLGELTVCAANARWEPAVVPSATAGSAQPERRLLELDGLEAYCADQRSGASDAAGGCALLHPLSVRALLCLATQPRPPCFAPESERAGAERAPAGERGERDAARDGDGDREGEDDDDRERDDEAPTAGEAGVGEASAWTCAQLRIDEVRLSLSSRQSAQLARLRVALAHLVLLERYGRFRPAASVRDDARGWWVYAARAVLSDRERHRRRYDTWTALARRRAVRQEYVTLWVRHLHAAQRADALPALFRARLAELEDELQLEDVLFFRALAEHTWRRAAAAAARTADVRALDEPIAGWLGLRRLLGDRPAAAEAAFAQVPPARLRSSSAGALDMLPARSAASFEPTDAALPHDLVHFGTRGAPPPAALAQLSARSAARDAPAPGSPPYSVSESDGEGAQFEDALDTLAELPARRGNASAPAAAPRARALPRTGNTPFGCARVTEGERAELRSALDGHVSAAQPPPQLGARERGETGVRDATGRASASGPAAVRRAAIVASRTLIDVSVRALSLALLRADSAGGGATQLAELACAELRALHRGCTDGPSHVRLSVRAINLRDPLCPHPGASHLVQARERGSSDQREARAPALRLVSTSAPAPRAALDEPADVATRARIEVAPLRLLLHVHPWARLAAAFSTAGPAGDADEGADGEHIVQLDDEVRASNALPSPGARARAKLELLLRPELRQSASVVVLVRAPLLVLPADAGSEASAWLGIEMDALTLTSVPRALDRRELDALAGAGGGETDGAAYRQLLLDTVYAQSEVAASNVQVVVHRAQDAAPRGTRQQARAAQEGERIVRPFGARVLLETCALPADRTLARTRAAIDVRRLDIELSARALAAVASIARSLNDAAVGLAGGSDEPGGCGVLADGARLEVQQSPSATSSPRCVSSCFSRTSAGGGAAPRPPDARHNASGDGREPPTTPQHGAALPTGAADWLRDAVPAPPSAMAEDGMCEQLLVQGHFALASAGLRIVDSSGAPLMAADLLGLSAHVQQRTVDGDVVLQLQHLKCSHGPLTDHAALSIAPSGPARHADAPESARASPAAAALHLELRVSERACSADVLAGTIWFKLDPTALATVLLKLGVGDGAVERGVGREGLLPMAPSARGAVTAAGAALVAPPASPISAAARQNAPSFRVRMTVDELGAELLDNGVPSARAVAERAALFALTVEGGAALESAAVHIGAATFSVALPSAAPHIGRVGRVAAAAFVEWRVVQLLPATAHDVSDQEQAAAEVEGTCAIEARCCSGTNGRNTARLLAGIVLLDVHPQAIEVLTGWVATAAAALRQCDVIVRVAETSTAQEQDASLVRSFDVTLKVEETRMALHAGIDSCANASLALVLARPTLAMASFAAGAVAPQMARVDVPSLEVIVGAGALFGEHFICPTTLVGTLAEGTMPCGDALALYFDAQLQLGQTKVRITPVLAMVLSGLHSSYARFFAAPAQRQLSAEEELSAQQGERCASLRATVSWAGADVSVILAGVDGDSRAAWCAAKASIAGTRANLSWSAAAQPSFIARSDGEVMFELSMDKLAITHGSGVMGPPFHSVLDVWPSDLQTPAISLFVLAAGDIVSVHVRLGFVAVACAIEQAHRTVLALFDAFRPAFEQTSEPFVSPSLQLLDEPPRFSAFAFDTRAREVRVFLASSAENDDPEDVQYIEFVFTGNAAGSVKAHADERLANATCKLDLLDIALHKRPTRFSPLHEQLCSMPRKFLAAPANFTGEVSLAYLLFGAVDVATADLQCDEVVLHLSTDGIAALGDLAQLVGLALAQIDLSWLPARAVNASASETVSFVLRSLNVLLVDDASEPAFPRARIALVPVRVRVREAFDADRMDCILNASLSADVYGHVCKRAEDGLERVRWSALSLFAHWPITAHLAAGAARIHANELIALTLSADMVAACGGPARALGGLARDLSSGDVLINKTGDAVHAWFTGCAPVLVPDGASASLAQHVDARGNASPLDDMVDVLMPGYSPIRVSLALGSSVLAITRCGGVLDAGAEQAAAERGLRDTLFARCTANPGGRTLLLASAVRLINLTDLPLDLSVTSAHFSDQVEHAYTLAKSVSYALPPRFCLGSNRMHIAVSRMQPQSTTLTGISALLSLDPRILNKLAAQPASEVICGDHTFSITLRCEIAVHPERCSWTVLVEAPLVVTNLMPCTVALHIGASFSGACDGVLLASFESVRISKSVALAQRAIVALSTDLDAAQLVPVALLSSARSTPLEALSIERGAGARASQLSRGQPSLLTSSNDATLGVQEEASTSISFQLPSGTGYPSMPMIAAAEHSPTGSLHLRLTAKLCVLNHTGLALEYLCEDEVGTSPVPVSGLASAHIFQAAPWAGFPELLRSAADARWPWPRSNGPPNTARGLSVKLSRDRFERLQPLRVSVTQGRLLVAWRLRGCSTKWTRLSMPFRAHSNATFVLEAEDGKLHSFGAALRHIEGAPAETLTLLLSPRVVVLNSTQLALRLVRAGAASRKLSKASAWAASASASSLLLPACTPGGRAQWLPMNCSPISSQSSIVCKLEGVGANARMNVVSGLFELVVEDKPAQPRHCTLRMREAPTEEWRASDPANALLVAMTSFALTCFATTAVVFSTQQSGAAPFQICNNSPHELRFRQQLRASLLGDMARWERLSPFAVIEYAWDEPLARPRLLEISRALADDAHTLEPMVEETSSGAPRRASNVLAIVASALLPSRAHTAPGSVSYALDRPGAVAHALPVASGASLLAELRSVGAVRCLHLTVAPTSAWTLSRRLLGHSLPDVSRLASIGSGGGSLRSLLPSPARSPWSARSPLNTSNARWEVLVSASGMHAHVLGAMTGGPAPNVGVPGVAGTRAGHLPRALEIVSAYLGGVTLSWAARQGGVEDIEVNVRHAQVDCELVPCTHPVILRRSHAGPDPLVHVRVRLVRPATAMIGALNAPIVIEEASIRAQQLELCLELQVLSALAHLGDGLLLENLASCDASAISLHLGVGRRGVATPNLLVELERLRRSGMIDGAVYVENLTVHSLRINLTVQLDLNPRRDSLDAPVRRWLIGASGKSGAGQQRAPLRLPAMRVVNSLQRPQTLVDALARHVGRGLSDELLFKLAIGTLRVQLRPV</sequence>
<reference evidence="5" key="1">
    <citation type="submission" date="2021-05" db="EMBL/GenBank/DDBJ databases">
        <title>The genome of the haptophyte Pavlova lutheri (Diacronema luteri, Pavlovales) - a model for lipid biosynthesis in eukaryotic algae.</title>
        <authorList>
            <person name="Hulatt C.J."/>
            <person name="Posewitz M.C."/>
        </authorList>
    </citation>
    <scope>NUCLEOTIDE SEQUENCE</scope>
    <source>
        <strain evidence="5">NIVA-4/92</strain>
    </source>
</reference>
<evidence type="ECO:0000259" key="4">
    <source>
        <dbReference type="Pfam" id="PF12624"/>
    </source>
</evidence>
<dbReference type="InterPro" id="IPR026854">
    <property type="entry name" value="VPS13_N"/>
</dbReference>
<accession>A0A8J5XPG1</accession>
<feature type="compositionally biased region" description="Basic and acidic residues" evidence="3">
    <location>
        <begin position="654"/>
        <end position="666"/>
    </location>
</feature>
<dbReference type="PANTHER" id="PTHR16166:SF93">
    <property type="entry name" value="INTERMEMBRANE LIPID TRANSFER PROTEIN VPS13"/>
    <property type="match status" value="1"/>
</dbReference>
<evidence type="ECO:0000256" key="2">
    <source>
        <dbReference type="ARBA" id="ARBA00022448"/>
    </source>
</evidence>
<dbReference type="InterPro" id="IPR026847">
    <property type="entry name" value="VPS13"/>
</dbReference>
<feature type="compositionally biased region" description="Low complexity" evidence="3">
    <location>
        <begin position="554"/>
        <end position="567"/>
    </location>
</feature>
<dbReference type="Pfam" id="PF12624">
    <property type="entry name" value="VPS13_N"/>
    <property type="match status" value="1"/>
</dbReference>
<dbReference type="EMBL" id="JAGTXO010000005">
    <property type="protein sequence ID" value="KAG8467624.1"/>
    <property type="molecule type" value="Genomic_DNA"/>
</dbReference>
<comment type="similarity">
    <text evidence="1">Belongs to the VPS13 family.</text>
</comment>
<evidence type="ECO:0000256" key="3">
    <source>
        <dbReference type="SAM" id="MobiDB-lite"/>
    </source>
</evidence>
<gene>
    <name evidence="5" type="ORF">KFE25_006676</name>
</gene>
<feature type="compositionally biased region" description="Basic and acidic residues" evidence="3">
    <location>
        <begin position="1097"/>
        <end position="1109"/>
    </location>
</feature>
<evidence type="ECO:0000313" key="6">
    <source>
        <dbReference type="Proteomes" id="UP000751190"/>
    </source>
</evidence>
<feature type="compositionally biased region" description="Basic and acidic residues" evidence="3">
    <location>
        <begin position="268"/>
        <end position="294"/>
    </location>
</feature>
<feature type="region of interest" description="Disordered" evidence="3">
    <location>
        <begin position="599"/>
        <end position="622"/>
    </location>
</feature>
<dbReference type="GO" id="GO:0006623">
    <property type="term" value="P:protein targeting to vacuole"/>
    <property type="evidence" value="ECO:0007669"/>
    <property type="project" value="TreeGrafter"/>
</dbReference>
<protein>
    <recommendedName>
        <fullName evidence="4">Chorein N-terminal domain-containing protein</fullName>
    </recommendedName>
</protein>
<organism evidence="5 6">
    <name type="scientific">Diacronema lutheri</name>
    <name type="common">Unicellular marine alga</name>
    <name type="synonym">Monochrysis lutheri</name>
    <dbReference type="NCBI Taxonomy" id="2081491"/>
    <lineage>
        <taxon>Eukaryota</taxon>
        <taxon>Haptista</taxon>
        <taxon>Haptophyta</taxon>
        <taxon>Pavlovophyceae</taxon>
        <taxon>Pavlovales</taxon>
        <taxon>Pavlovaceae</taxon>
        <taxon>Diacronema</taxon>
    </lineage>
</organism>
<feature type="region of interest" description="Disordered" evidence="3">
    <location>
        <begin position="643"/>
        <end position="670"/>
    </location>
</feature>
<dbReference type="OrthoDB" id="428159at2759"/>
<feature type="domain" description="Chorein N-terminal" evidence="4">
    <location>
        <begin position="6"/>
        <end position="228"/>
    </location>
</feature>